<organism evidence="1 2">
    <name type="scientific">Rotaria socialis</name>
    <dbReference type="NCBI Taxonomy" id="392032"/>
    <lineage>
        <taxon>Eukaryota</taxon>
        <taxon>Metazoa</taxon>
        <taxon>Spiralia</taxon>
        <taxon>Gnathifera</taxon>
        <taxon>Rotifera</taxon>
        <taxon>Eurotatoria</taxon>
        <taxon>Bdelloidea</taxon>
        <taxon>Philodinida</taxon>
        <taxon>Philodinidae</taxon>
        <taxon>Rotaria</taxon>
    </lineage>
</organism>
<dbReference type="AlphaFoldDB" id="A0A822EF76"/>
<reference evidence="1" key="1">
    <citation type="submission" date="2021-02" db="EMBL/GenBank/DDBJ databases">
        <authorList>
            <person name="Nowell W R."/>
        </authorList>
    </citation>
    <scope>NUCLEOTIDE SEQUENCE</scope>
</reference>
<evidence type="ECO:0000313" key="2">
    <source>
        <dbReference type="Proteomes" id="UP000663848"/>
    </source>
</evidence>
<gene>
    <name evidence="1" type="ORF">QYT958_LOCUS44795</name>
</gene>
<sequence length="39" mass="4665">MNLVPCLLPEEEPEYAWEDVSSETELREMKVVYTFNYLP</sequence>
<proteinExistence type="predicted"/>
<dbReference type="EMBL" id="CAJOBR010071170">
    <property type="protein sequence ID" value="CAF5100101.1"/>
    <property type="molecule type" value="Genomic_DNA"/>
</dbReference>
<name>A0A822EF76_9BILA</name>
<comment type="caution">
    <text evidence="1">The sequence shown here is derived from an EMBL/GenBank/DDBJ whole genome shotgun (WGS) entry which is preliminary data.</text>
</comment>
<feature type="non-terminal residue" evidence="1">
    <location>
        <position position="1"/>
    </location>
</feature>
<protein>
    <submittedName>
        <fullName evidence="1">Uncharacterized protein</fullName>
    </submittedName>
</protein>
<evidence type="ECO:0000313" key="1">
    <source>
        <dbReference type="EMBL" id="CAF5100101.1"/>
    </source>
</evidence>
<dbReference type="Proteomes" id="UP000663848">
    <property type="component" value="Unassembled WGS sequence"/>
</dbReference>
<accession>A0A822EF76</accession>